<dbReference type="Proteomes" id="UP000663440">
    <property type="component" value="Chromosome"/>
</dbReference>
<dbReference type="EMBL" id="CP071448">
    <property type="protein sequence ID" value="QSW90738.1"/>
    <property type="molecule type" value="Genomic_DNA"/>
</dbReference>
<gene>
    <name evidence="1" type="ORF">J0383_07980</name>
</gene>
<reference evidence="1 2" key="1">
    <citation type="submission" date="2021-03" db="EMBL/GenBank/DDBJ databases">
        <title>Flavobacterium kribbensis sp. nov, an endophytic bacteria, isolated from soybean.</title>
        <authorList>
            <person name="Lee J."/>
            <person name="Seo J."/>
        </authorList>
    </citation>
    <scope>NUCLEOTIDE SEQUENCE [LARGE SCALE GENOMIC DNA]</scope>
    <source>
        <strain evidence="1 2">BB8</strain>
    </source>
</reference>
<protein>
    <recommendedName>
        <fullName evidence="3">Transposase</fullName>
    </recommendedName>
</protein>
<evidence type="ECO:0000313" key="2">
    <source>
        <dbReference type="Proteomes" id="UP000663440"/>
    </source>
</evidence>
<dbReference type="RefSeq" id="WP_207297887.1">
    <property type="nucleotide sequence ID" value="NZ_CP071448.1"/>
</dbReference>
<organism evidence="1 2">
    <name type="scientific">Flavobacterium endoglycinae</name>
    <dbReference type="NCBI Taxonomy" id="2816357"/>
    <lineage>
        <taxon>Bacteria</taxon>
        <taxon>Pseudomonadati</taxon>
        <taxon>Bacteroidota</taxon>
        <taxon>Flavobacteriia</taxon>
        <taxon>Flavobacteriales</taxon>
        <taxon>Flavobacteriaceae</taxon>
        <taxon>Flavobacterium</taxon>
    </lineage>
</organism>
<name>A0ABX7QJJ1_9FLAO</name>
<evidence type="ECO:0000313" key="1">
    <source>
        <dbReference type="EMBL" id="QSW90738.1"/>
    </source>
</evidence>
<sequence>MPYIYSNKTVAVEVEELVPRFWKKIQSLQQELYRYKDKPFGIKRLQLGGNGRKLLVDFDSLPSDIQDSLGDPRKAEHPLQPFFEWDSEAPEYYSKFKRGGTTILKSDEQERYIINASVMQAVLKLEQARIQERLKMKHTLVGLTESLRYDVESFQNYLRSKHEVEHTLPVSIRFKELLKDFKQNKFLALIKDPTGTGKQNARKVDEKTEMILNALFKNQIHKPTPTDIARNYDAFLNGYAEVYNEDTGEMYNPKDFKKLSPATIINYINKWENTLATYKARSGDRQVYMGKFKPHHQMQMPTMAGSIISIDDRQPPFIYNKQGDRAWFYLGVDIASQAITTVVYGKSKESILIDFYRQMVRNYTEWGYCLPNELECESSLNSSYKDTLLRPGTMFQKVKIEANNARGKYIERINGKLRYEIEKTAMGWIARPKAKSEANQLSSEKKTVIPFDILVNERMLEIEQFNNSAHPDNPAISRWDYFEQNQHADLKPTNWELILPHLGHKTLTSCNAGYVKLQGKKRAIAQNGKILTGEALIQQMRVIEGKEFEVYWLDGNEGQVLKALVYFNGRFVCEIMEMPRYNRATIERTAADEAALQLQSSYVASVDLFEKRQRSKIENVQIIDNTPKTVNSNFRFKNVKRYEAREEPAEVFTDDQDDEILYTPQQTAVPSWKRNFM</sequence>
<keyword evidence="2" id="KW-1185">Reference proteome</keyword>
<evidence type="ECO:0008006" key="3">
    <source>
        <dbReference type="Google" id="ProtNLM"/>
    </source>
</evidence>
<proteinExistence type="predicted"/>
<accession>A0ABX7QJJ1</accession>